<dbReference type="Proteomes" id="UP000442990">
    <property type="component" value="Unassembled WGS sequence"/>
</dbReference>
<comment type="caution">
    <text evidence="3">The sequence shown here is derived from an EMBL/GenBank/DDBJ whole genome shotgun (WGS) entry which is preliminary data.</text>
</comment>
<sequence>MNHTPDLSLSRRGLIRTGAGATLAALGLGAGAQSASAAVTATKRFDLTEPSYDLFRSKDTHGARVQQSFSFDWENKFLFVATKRTGSTETDGDLCINKMDFDGNYISYMHLDGFGHGVAFAAVPSGSGTDLWIECARNPDTGYGTALTPVRYTAGTTLSSPAASAAYRPISGALEYTCSVDPVYQRMIVRYHTSAGKRIAVYPLSDFQTGNIGSPLVDFKQPTIDGTAQGYALYGSYMYFLTGDHYPGDGTPVGDGNTYITSIDINTGTVKQGPTLTKAGSTLTWREPEGLAIYRTDAGEARLFIGFATGEEGDRRSSIFYKNALI</sequence>
<evidence type="ECO:0000256" key="1">
    <source>
        <dbReference type="SAM" id="SignalP"/>
    </source>
</evidence>
<feature type="chain" id="PRO_5029911081" evidence="1">
    <location>
        <begin position="38"/>
        <end position="326"/>
    </location>
</feature>
<accession>A0A7J5DNB4</accession>
<keyword evidence="1" id="KW-0732">Signal</keyword>
<feature type="domain" description="P68 RBP/TagC-like beta-propeller" evidence="2">
    <location>
        <begin position="65"/>
        <end position="320"/>
    </location>
</feature>
<organism evidence="3 4">
    <name type="scientific">Streptomyces triticiradicis</name>
    <dbReference type="NCBI Taxonomy" id="2651189"/>
    <lineage>
        <taxon>Bacteria</taxon>
        <taxon>Bacillati</taxon>
        <taxon>Actinomycetota</taxon>
        <taxon>Actinomycetes</taxon>
        <taxon>Kitasatosporales</taxon>
        <taxon>Streptomycetaceae</taxon>
        <taxon>Streptomyces</taxon>
    </lineage>
</organism>
<dbReference type="InterPro" id="IPR011044">
    <property type="entry name" value="Quino_amine_DH_bsu"/>
</dbReference>
<protein>
    <submittedName>
        <fullName evidence="3">Teichoic acid biosynthesis protein C</fullName>
    </submittedName>
</protein>
<dbReference type="PROSITE" id="PS51318">
    <property type="entry name" value="TAT"/>
    <property type="match status" value="1"/>
</dbReference>
<dbReference type="AlphaFoldDB" id="A0A7J5DNB4"/>
<evidence type="ECO:0000259" key="2">
    <source>
        <dbReference type="Pfam" id="PF21311"/>
    </source>
</evidence>
<reference evidence="3 4" key="1">
    <citation type="submission" date="2019-09" db="EMBL/GenBank/DDBJ databases">
        <title>Isolation and identification of active actinomycetes.</title>
        <authorList>
            <person name="Yu Z."/>
            <person name="Han C."/>
            <person name="Yu B."/>
        </authorList>
    </citation>
    <scope>NUCLEOTIDE SEQUENCE [LARGE SCALE GENOMIC DNA]</scope>
    <source>
        <strain evidence="3 4">NEAU-H2</strain>
    </source>
</reference>
<gene>
    <name evidence="3" type="ORF">F8144_04035</name>
</gene>
<dbReference type="InterPro" id="IPR048799">
    <property type="entry name" value="P68_RBP_TagC-like_beta-prop"/>
</dbReference>
<dbReference type="SUPFAM" id="SSF50969">
    <property type="entry name" value="YVTN repeat-like/Quinoprotein amine dehydrogenase"/>
    <property type="match status" value="1"/>
</dbReference>
<feature type="signal peptide" evidence="1">
    <location>
        <begin position="1"/>
        <end position="37"/>
    </location>
</feature>
<dbReference type="Pfam" id="PF21311">
    <property type="entry name" value="Phage_RBD_prop"/>
    <property type="match status" value="1"/>
</dbReference>
<keyword evidence="4" id="KW-1185">Reference proteome</keyword>
<evidence type="ECO:0000313" key="4">
    <source>
        <dbReference type="Proteomes" id="UP000442990"/>
    </source>
</evidence>
<dbReference type="RefSeq" id="WP_151467817.1">
    <property type="nucleotide sequence ID" value="NZ_WBKG01000002.1"/>
</dbReference>
<proteinExistence type="predicted"/>
<dbReference type="EMBL" id="WBKG01000002">
    <property type="protein sequence ID" value="KAB1990223.1"/>
    <property type="molecule type" value="Genomic_DNA"/>
</dbReference>
<dbReference type="InterPro" id="IPR006311">
    <property type="entry name" value="TAT_signal"/>
</dbReference>
<evidence type="ECO:0000313" key="3">
    <source>
        <dbReference type="EMBL" id="KAB1990223.1"/>
    </source>
</evidence>
<name>A0A7J5DNB4_9ACTN</name>